<gene>
    <name evidence="8" type="ordered locus">Psed_0041</name>
</gene>
<organism evidence="8 9">
    <name type="scientific">Pseudonocardia dioxanivorans (strain ATCC 55486 / DSM 44775 / JCM 13855 / CB1190)</name>
    <dbReference type="NCBI Taxonomy" id="675635"/>
    <lineage>
        <taxon>Bacteria</taxon>
        <taxon>Bacillati</taxon>
        <taxon>Actinomycetota</taxon>
        <taxon>Actinomycetes</taxon>
        <taxon>Pseudonocardiales</taxon>
        <taxon>Pseudonocardiaceae</taxon>
        <taxon>Pseudonocardia</taxon>
    </lineage>
</organism>
<dbReference type="GO" id="GO:0005384">
    <property type="term" value="F:manganese ion transmembrane transporter activity"/>
    <property type="evidence" value="ECO:0007669"/>
    <property type="project" value="TreeGrafter"/>
</dbReference>
<dbReference type="eggNOG" id="COG1914">
    <property type="taxonomic scope" value="Bacteria"/>
</dbReference>
<feature type="transmembrane region" description="Helical" evidence="7">
    <location>
        <begin position="208"/>
        <end position="233"/>
    </location>
</feature>
<feature type="transmembrane region" description="Helical" evidence="7">
    <location>
        <begin position="143"/>
        <end position="162"/>
    </location>
</feature>
<comment type="subcellular location">
    <subcellularLocation>
        <location evidence="1">Membrane</location>
        <topology evidence="1">Multi-pass membrane protein</topology>
    </subcellularLocation>
</comment>
<sequence length="434" mass="44761">MESTTRTAPAAEDARPTGLPPTGRRWRRRLVAALAIAGPGLIAANAGNDAGGIATYASAGAQFGYRTLFFMLLVTVGLVLVQEMCARLGAYTGVGLGALIREQFSIRVSAFALLCFAIANIGLVVSEFAGIAAGMQLLGVSRYISVPIAAAAIWGLVIFGSYRYAEKIFLVLSMAFLAYPIAAILAHPDWAEAGAQLALPHFVASKDFLLLGVALIGTTITPYMQFYVAAAVADRGIGPADYPRERVDTVVGSIFADVISIFIIIATAAAITTRAPLDSAAQAATALEPVAGRFAGQLFGLGLLGASALAAAVVPLSTSYAVAEAVGVESSVSRSFRQAPLFLGLFTGQIVLGAAIALIPGNLIELLVQAQVLNGIITPILLAYVLILANRRSVLGNAANGPVFRAIATACVVVVAALSATVLVQTILGWFGLG</sequence>
<evidence type="ECO:0000256" key="7">
    <source>
        <dbReference type="SAM" id="Phobius"/>
    </source>
</evidence>
<dbReference type="AlphaFoldDB" id="F4CLX5"/>
<evidence type="ECO:0000256" key="6">
    <source>
        <dbReference type="SAM" id="MobiDB-lite"/>
    </source>
</evidence>
<keyword evidence="5 7" id="KW-0472">Membrane</keyword>
<evidence type="ECO:0000313" key="8">
    <source>
        <dbReference type="EMBL" id="AEA22323.1"/>
    </source>
</evidence>
<keyword evidence="9" id="KW-1185">Reference proteome</keyword>
<feature type="transmembrane region" description="Helical" evidence="7">
    <location>
        <begin position="111"/>
        <end position="137"/>
    </location>
</feature>
<dbReference type="GO" id="GO:0034755">
    <property type="term" value="P:iron ion transmembrane transport"/>
    <property type="evidence" value="ECO:0007669"/>
    <property type="project" value="TreeGrafter"/>
</dbReference>
<feature type="transmembrane region" description="Helical" evidence="7">
    <location>
        <begin position="68"/>
        <end position="90"/>
    </location>
</feature>
<evidence type="ECO:0000256" key="5">
    <source>
        <dbReference type="ARBA" id="ARBA00023136"/>
    </source>
</evidence>
<dbReference type="KEGG" id="pdx:Psed_0041"/>
<feature type="transmembrane region" description="Helical" evidence="7">
    <location>
        <begin position="30"/>
        <end position="48"/>
    </location>
</feature>
<dbReference type="InterPro" id="IPR001046">
    <property type="entry name" value="NRAMP_fam"/>
</dbReference>
<dbReference type="Pfam" id="PF01566">
    <property type="entry name" value="Nramp"/>
    <property type="match status" value="1"/>
</dbReference>
<dbReference type="GO" id="GO:0015086">
    <property type="term" value="F:cadmium ion transmembrane transporter activity"/>
    <property type="evidence" value="ECO:0007669"/>
    <property type="project" value="TreeGrafter"/>
</dbReference>
<reference evidence="8 9" key="1">
    <citation type="journal article" date="2011" name="J. Bacteriol.">
        <title>Genome sequence of the 1,4-dioxane-degrading Pseudonocardia dioxanivorans strain CB1190.</title>
        <authorList>
            <person name="Sales C.M."/>
            <person name="Mahendra S."/>
            <person name="Grostern A."/>
            <person name="Parales R.E."/>
            <person name="Goodwin L.A."/>
            <person name="Woyke T."/>
            <person name="Nolan M."/>
            <person name="Lapidus A."/>
            <person name="Chertkov O."/>
            <person name="Ovchinnikova G."/>
            <person name="Sczyrba A."/>
            <person name="Alvarez-Cohen L."/>
        </authorList>
    </citation>
    <scope>NUCLEOTIDE SEQUENCE [LARGE SCALE GENOMIC DNA]</scope>
    <source>
        <strain evidence="9">ATCC 55486 / DSM 44775 / JCM 13855 / CB1190</strain>
    </source>
</reference>
<feature type="transmembrane region" description="Helical" evidence="7">
    <location>
        <begin position="407"/>
        <end position="431"/>
    </location>
</feature>
<dbReference type="PANTHER" id="PTHR11706:SF33">
    <property type="entry name" value="NATURAL RESISTANCE-ASSOCIATED MACROPHAGE PROTEIN 2"/>
    <property type="match status" value="1"/>
</dbReference>
<dbReference type="HOGENOM" id="CLU_020088_6_1_11"/>
<dbReference type="PANTHER" id="PTHR11706">
    <property type="entry name" value="SOLUTE CARRIER PROTEIN FAMILY 11 MEMBER"/>
    <property type="match status" value="1"/>
</dbReference>
<keyword evidence="4 7" id="KW-1133">Transmembrane helix</keyword>
<dbReference type="GO" id="GO:0005886">
    <property type="term" value="C:plasma membrane"/>
    <property type="evidence" value="ECO:0007669"/>
    <property type="project" value="TreeGrafter"/>
</dbReference>
<feature type="transmembrane region" description="Helical" evidence="7">
    <location>
        <begin position="339"/>
        <end position="360"/>
    </location>
</feature>
<protein>
    <submittedName>
        <fullName evidence="8">Natural resistance-associated macrophage protein</fullName>
    </submittedName>
</protein>
<accession>F4CLX5</accession>
<feature type="transmembrane region" description="Helical" evidence="7">
    <location>
        <begin position="254"/>
        <end position="274"/>
    </location>
</feature>
<dbReference type="Proteomes" id="UP000007809">
    <property type="component" value="Chromosome"/>
</dbReference>
<evidence type="ECO:0000256" key="2">
    <source>
        <dbReference type="ARBA" id="ARBA00022448"/>
    </source>
</evidence>
<dbReference type="EMBL" id="CP002593">
    <property type="protein sequence ID" value="AEA22323.1"/>
    <property type="molecule type" value="Genomic_DNA"/>
</dbReference>
<dbReference type="RefSeq" id="WP_013672265.1">
    <property type="nucleotide sequence ID" value="NC_015312.1"/>
</dbReference>
<name>F4CLX5_PSEUX</name>
<keyword evidence="3 7" id="KW-0812">Transmembrane</keyword>
<evidence type="ECO:0000313" key="9">
    <source>
        <dbReference type="Proteomes" id="UP000007809"/>
    </source>
</evidence>
<evidence type="ECO:0000256" key="3">
    <source>
        <dbReference type="ARBA" id="ARBA00022692"/>
    </source>
</evidence>
<feature type="region of interest" description="Disordered" evidence="6">
    <location>
        <begin position="1"/>
        <end position="23"/>
    </location>
</feature>
<proteinExistence type="predicted"/>
<dbReference type="STRING" id="675635.Psed_0041"/>
<evidence type="ECO:0000256" key="1">
    <source>
        <dbReference type="ARBA" id="ARBA00004141"/>
    </source>
</evidence>
<feature type="transmembrane region" description="Helical" evidence="7">
    <location>
        <begin position="366"/>
        <end position="387"/>
    </location>
</feature>
<keyword evidence="2" id="KW-0813">Transport</keyword>
<feature type="transmembrane region" description="Helical" evidence="7">
    <location>
        <begin position="169"/>
        <end position="188"/>
    </location>
</feature>
<evidence type="ECO:0000256" key="4">
    <source>
        <dbReference type="ARBA" id="ARBA00022989"/>
    </source>
</evidence>
<dbReference type="OrthoDB" id="9787548at2"/>
<feature type="transmembrane region" description="Helical" evidence="7">
    <location>
        <begin position="294"/>
        <end position="318"/>
    </location>
</feature>